<dbReference type="Pfam" id="PF12730">
    <property type="entry name" value="ABC2_membrane_4"/>
    <property type="match status" value="1"/>
</dbReference>
<evidence type="ECO:0000313" key="2">
    <source>
        <dbReference type="EMBL" id="EFH88221.1"/>
    </source>
</evidence>
<dbReference type="RefSeq" id="WP_007904061.1">
    <property type="nucleotide sequence ID" value="NZ_ADVG01000001.1"/>
</dbReference>
<dbReference type="OrthoDB" id="9776525at2"/>
<accession>D6TCV7</accession>
<reference evidence="2 3" key="1">
    <citation type="journal article" date="2011" name="Stand. Genomic Sci.">
        <title>Non-contiguous finished genome sequence and contextual data of the filamentous soil bacterium Ktedonobacter racemifer type strain (SOSP1-21).</title>
        <authorList>
            <person name="Chang Y.J."/>
            <person name="Land M."/>
            <person name="Hauser L."/>
            <person name="Chertkov O."/>
            <person name="Del Rio T.G."/>
            <person name="Nolan M."/>
            <person name="Copeland A."/>
            <person name="Tice H."/>
            <person name="Cheng J.F."/>
            <person name="Lucas S."/>
            <person name="Han C."/>
            <person name="Goodwin L."/>
            <person name="Pitluck S."/>
            <person name="Ivanova N."/>
            <person name="Ovchinikova G."/>
            <person name="Pati A."/>
            <person name="Chen A."/>
            <person name="Palaniappan K."/>
            <person name="Mavromatis K."/>
            <person name="Liolios K."/>
            <person name="Brettin T."/>
            <person name="Fiebig A."/>
            <person name="Rohde M."/>
            <person name="Abt B."/>
            <person name="Goker M."/>
            <person name="Detter J.C."/>
            <person name="Woyke T."/>
            <person name="Bristow J."/>
            <person name="Eisen J.A."/>
            <person name="Markowitz V."/>
            <person name="Hugenholtz P."/>
            <person name="Kyrpides N.C."/>
            <person name="Klenk H.P."/>
            <person name="Lapidus A."/>
        </authorList>
    </citation>
    <scope>NUCLEOTIDE SEQUENCE [LARGE SCALE GENOMIC DNA]</scope>
    <source>
        <strain evidence="3">DSM 44963</strain>
    </source>
</reference>
<dbReference type="EMBL" id="ADVG01000001">
    <property type="protein sequence ID" value="EFH88221.1"/>
    <property type="molecule type" value="Genomic_DNA"/>
</dbReference>
<keyword evidence="1" id="KW-1133">Transmembrane helix</keyword>
<proteinExistence type="predicted"/>
<keyword evidence="1" id="KW-0812">Transmembrane</keyword>
<dbReference type="InterPro" id="IPR021205">
    <property type="entry name" value="Lanti_perm_SpaE/MutE/EpiE-like"/>
</dbReference>
<dbReference type="Proteomes" id="UP000004508">
    <property type="component" value="Unassembled WGS sequence"/>
</dbReference>
<evidence type="ECO:0000256" key="1">
    <source>
        <dbReference type="SAM" id="Phobius"/>
    </source>
</evidence>
<feature type="transmembrane region" description="Helical" evidence="1">
    <location>
        <begin position="162"/>
        <end position="186"/>
    </location>
</feature>
<feature type="transmembrane region" description="Helical" evidence="1">
    <location>
        <begin position="47"/>
        <end position="70"/>
    </location>
</feature>
<keyword evidence="3" id="KW-1185">Reference proteome</keyword>
<dbReference type="STRING" id="485913.Krac_9636"/>
<protein>
    <submittedName>
        <fullName evidence="2">Putative lantibiotic ABC transporter, permease protein</fullName>
    </submittedName>
</protein>
<feature type="transmembrane region" description="Helical" evidence="1">
    <location>
        <begin position="16"/>
        <end position="35"/>
    </location>
</feature>
<name>D6TCV7_KTERA</name>
<dbReference type="InParanoid" id="D6TCV7"/>
<dbReference type="eggNOG" id="COG4200">
    <property type="taxonomic scope" value="Bacteria"/>
</dbReference>
<gene>
    <name evidence="2" type="ORF">Krac_9636</name>
</gene>
<dbReference type="AlphaFoldDB" id="D6TCV7"/>
<feature type="transmembrane region" description="Helical" evidence="1">
    <location>
        <begin position="100"/>
        <end position="126"/>
    </location>
</feature>
<feature type="transmembrane region" description="Helical" evidence="1">
    <location>
        <begin position="221"/>
        <end position="244"/>
    </location>
</feature>
<comment type="caution">
    <text evidence="2">The sequence shown here is derived from an EMBL/GenBank/DDBJ whole genome shotgun (WGS) entry which is preliminary data.</text>
</comment>
<dbReference type="CDD" id="cd21807">
    <property type="entry name" value="ABC-2_lan_permease_MutE_EpiE-like"/>
    <property type="match status" value="1"/>
</dbReference>
<evidence type="ECO:0000313" key="3">
    <source>
        <dbReference type="Proteomes" id="UP000004508"/>
    </source>
</evidence>
<organism evidence="2 3">
    <name type="scientific">Ktedonobacter racemifer DSM 44963</name>
    <dbReference type="NCBI Taxonomy" id="485913"/>
    <lineage>
        <taxon>Bacteria</taxon>
        <taxon>Bacillati</taxon>
        <taxon>Chloroflexota</taxon>
        <taxon>Ktedonobacteria</taxon>
        <taxon>Ktedonobacterales</taxon>
        <taxon>Ktedonobacteraceae</taxon>
        <taxon>Ktedonobacter</taxon>
    </lineage>
</organism>
<keyword evidence="1" id="KW-0472">Membrane</keyword>
<sequence length="249" mass="27890">MFNILRAEWLRLKRTFTPIFLAVLPVSLVALEALLRFLTPNARAWSFYLWSILNWWPLIWLPFGIALLASHSMEVEKRARAWKALRARAVAPEHLYLGKLLVLTIHTLVSSLLLIVSTLLVGVIALQGEVPWLLVCKASFMLWMAALPLISLMLWFAYMGGYILAIVANLLGFFAGAVAGLSNYWLLVPWAVPLRMAVPIVGVLPNGIPLQAHDPLWQMPVLPIVGVALVGYVLFAIVGAFWFVRKEVK</sequence>
<feature type="transmembrane region" description="Helical" evidence="1">
    <location>
        <begin position="132"/>
        <end position="155"/>
    </location>
</feature>
<dbReference type="NCBIfam" id="TIGR03732">
    <property type="entry name" value="lanti_perm_MutE"/>
    <property type="match status" value="1"/>
</dbReference>